<dbReference type="PROSITE" id="PS50109">
    <property type="entry name" value="HIS_KIN"/>
    <property type="match status" value="1"/>
</dbReference>
<keyword evidence="4" id="KW-0808">Transferase</keyword>
<dbReference type="InterPro" id="IPR005467">
    <property type="entry name" value="His_kinase_dom"/>
</dbReference>
<dbReference type="Proteomes" id="UP000198598">
    <property type="component" value="Unassembled WGS sequence"/>
</dbReference>
<dbReference type="Pfam" id="PF02518">
    <property type="entry name" value="HATPase_c"/>
    <property type="match status" value="1"/>
</dbReference>
<dbReference type="STRING" id="662367.SAMN05216167_101713"/>
<dbReference type="InterPro" id="IPR052162">
    <property type="entry name" value="Sensor_kinase/Photoreceptor"/>
</dbReference>
<dbReference type="SMART" id="SM00388">
    <property type="entry name" value="HisKA"/>
    <property type="match status" value="1"/>
</dbReference>
<dbReference type="Gene3D" id="1.10.287.130">
    <property type="match status" value="1"/>
</dbReference>
<dbReference type="InterPro" id="IPR035965">
    <property type="entry name" value="PAS-like_dom_sf"/>
</dbReference>
<keyword evidence="3" id="KW-0597">Phosphoprotein</keyword>
<evidence type="ECO:0000256" key="5">
    <source>
        <dbReference type="ARBA" id="ARBA00022777"/>
    </source>
</evidence>
<dbReference type="CDD" id="cd00082">
    <property type="entry name" value="HisKA"/>
    <property type="match status" value="1"/>
</dbReference>
<dbReference type="OrthoDB" id="9124519at2"/>
<dbReference type="CDD" id="cd00130">
    <property type="entry name" value="PAS"/>
    <property type="match status" value="1"/>
</dbReference>
<comment type="catalytic activity">
    <reaction evidence="1">
        <text>ATP + protein L-histidine = ADP + protein N-phospho-L-histidine.</text>
        <dbReference type="EC" id="2.7.13.3"/>
    </reaction>
</comment>
<dbReference type="InterPro" id="IPR000014">
    <property type="entry name" value="PAS"/>
</dbReference>
<keyword evidence="5" id="KW-0418">Kinase</keyword>
<dbReference type="SUPFAM" id="SSF55874">
    <property type="entry name" value="ATPase domain of HSP90 chaperone/DNA topoisomerase II/histidine kinase"/>
    <property type="match status" value="1"/>
</dbReference>
<evidence type="ECO:0000256" key="4">
    <source>
        <dbReference type="ARBA" id="ARBA00022679"/>
    </source>
</evidence>
<evidence type="ECO:0000313" key="7">
    <source>
        <dbReference type="EMBL" id="SFC23746.1"/>
    </source>
</evidence>
<dbReference type="SUPFAM" id="SSF47384">
    <property type="entry name" value="Homodimeric domain of signal transducing histidine kinase"/>
    <property type="match status" value="1"/>
</dbReference>
<dbReference type="RefSeq" id="WP_093823046.1">
    <property type="nucleotide sequence ID" value="NZ_FOLQ01000001.1"/>
</dbReference>
<dbReference type="SUPFAM" id="SSF55785">
    <property type="entry name" value="PYP-like sensor domain (PAS domain)"/>
    <property type="match status" value="6"/>
</dbReference>
<dbReference type="SMART" id="SM00091">
    <property type="entry name" value="PAS"/>
    <property type="match status" value="4"/>
</dbReference>
<dbReference type="PANTHER" id="PTHR43304:SF1">
    <property type="entry name" value="PAC DOMAIN-CONTAINING PROTEIN"/>
    <property type="match status" value="1"/>
</dbReference>
<dbReference type="Pfam" id="PF08448">
    <property type="entry name" value="PAS_4"/>
    <property type="match status" value="3"/>
</dbReference>
<dbReference type="GO" id="GO:0000155">
    <property type="term" value="F:phosphorelay sensor kinase activity"/>
    <property type="evidence" value="ECO:0007669"/>
    <property type="project" value="InterPro"/>
</dbReference>
<dbReference type="InterPro" id="IPR003661">
    <property type="entry name" value="HisK_dim/P_dom"/>
</dbReference>
<dbReference type="EC" id="2.7.13.3" evidence="2"/>
<proteinExistence type="predicted"/>
<reference evidence="7 8" key="1">
    <citation type="submission" date="2016-10" db="EMBL/GenBank/DDBJ databases">
        <authorList>
            <person name="de Groot N.N."/>
        </authorList>
    </citation>
    <scope>NUCLEOTIDE SEQUENCE [LARGE SCALE GENOMIC DNA]</scope>
    <source>
        <strain evidence="7 8">DSM 26130</strain>
    </source>
</reference>
<name>A0A1I1HIV1_9BACT</name>
<dbReference type="Pfam" id="PF00512">
    <property type="entry name" value="HisKA"/>
    <property type="match status" value="1"/>
</dbReference>
<accession>A0A1I1HIV1</accession>
<dbReference type="PANTHER" id="PTHR43304">
    <property type="entry name" value="PHYTOCHROME-LIKE PROTEIN CPH1"/>
    <property type="match status" value="1"/>
</dbReference>
<dbReference type="InterPro" id="IPR013656">
    <property type="entry name" value="PAS_4"/>
</dbReference>
<dbReference type="PRINTS" id="PR00344">
    <property type="entry name" value="BCTRLSENSOR"/>
</dbReference>
<dbReference type="SMART" id="SM00387">
    <property type="entry name" value="HATPase_c"/>
    <property type="match status" value="1"/>
</dbReference>
<evidence type="ECO:0000256" key="1">
    <source>
        <dbReference type="ARBA" id="ARBA00000085"/>
    </source>
</evidence>
<dbReference type="AlphaFoldDB" id="A0A1I1HIV1"/>
<sequence>MENSVLDKSVLVQSVLMASPNGVLVLQPIFSLKGGRLDLFLTSINAAAQEDLTCPVREVLGQSLGHFFPHLAGREAMDRYWDVVSTGQPDQFEITSVRAGQSIPSLFEVSVVPILHNLLITYTEMPQTSDEDDTAESGATLLQQAFNEAANGLSVFEVILDNHGQPSDFRLVMLNKAGRTMSGSLGEELVGKTLWEMYPATKINGLFDRYVQVWQTGVLFSSEHYYPEYDIWRDVKIVRVERGVLVSYTDITALKKSEEQARQQAQLVDDLLERIPVGIAVLTPVTYENSVGNRQVYFKVVRVNSLFEEVIGLSASQTVGQFTNRLLSKTNAEELLKSGLAALESGKTQVIELELAAYSSAHWYQLSMAPTGEQLIVSFTNITPLKQAQHHQTELLDSVLSGSQNAILAFDSIRDSTGTIVDFRYVLQNEAKRQLAGRTDEQTLGRTMLDVFPQVREKGLLDRYVEVVTTGYPLRTQTEFNYGNKLGWYDLSAVKYGDGLVLTIQEKTVEQQILHQLQSNSELLQTIIDNTPAGLVFWEAVRDDKHQLIDFRYRLSNLMDTYTTGHSPETLLGQDLLRLFPRFCGTPLETSLRETIETGQTQRMMFTDYVEASDGWFDAQFIRVGDGVLMSYINVTEAHQVQLAQKHQADLMHLVINAQPAGIVLYEPVRQPTIDGQPGPIVDFTYVLVNETERRLTGRSDSELIGQRFRQYFPSDQGQEFFAFLVDVAETGQPKEWLLPFFSDGIRGWFQSSLVRHGNQVLFTFLDVTELKRQQQELEHTNQNLHRSNENLQKFAYVASHDLQEPLRKIQSLGDMLATNYVQVLDETAQDIIGRMQGAAQRMSRLIKHLLTYSRLSTQLVQVKPIRLIYLLNHALDDLSTVVQESGARIEWGDLPVIQGDEGQLVQLFHNLLSNALKYRRHDVSPQIQINCRTVTAKHLPVSVRHTITPTIETGETTLFQEINVTDNGIGFDEKYLDRIFQVFQRLHGKDVYAGTGIGLAICQKVVENHRGALTATSQPGAGATFSVYLPIPQT</sequence>
<evidence type="ECO:0000256" key="2">
    <source>
        <dbReference type="ARBA" id="ARBA00012438"/>
    </source>
</evidence>
<evidence type="ECO:0000256" key="3">
    <source>
        <dbReference type="ARBA" id="ARBA00022553"/>
    </source>
</evidence>
<dbReference type="Gene3D" id="3.30.565.10">
    <property type="entry name" value="Histidine kinase-like ATPase, C-terminal domain"/>
    <property type="match status" value="1"/>
</dbReference>
<dbReference type="Gene3D" id="3.30.450.20">
    <property type="entry name" value="PAS domain"/>
    <property type="match status" value="6"/>
</dbReference>
<evidence type="ECO:0000259" key="6">
    <source>
        <dbReference type="PROSITE" id="PS50109"/>
    </source>
</evidence>
<dbReference type="InterPro" id="IPR004358">
    <property type="entry name" value="Sig_transdc_His_kin-like_C"/>
</dbReference>
<dbReference type="InterPro" id="IPR036097">
    <property type="entry name" value="HisK_dim/P_sf"/>
</dbReference>
<evidence type="ECO:0000313" key="8">
    <source>
        <dbReference type="Proteomes" id="UP000198598"/>
    </source>
</evidence>
<feature type="domain" description="Histidine kinase" evidence="6">
    <location>
        <begin position="798"/>
        <end position="1034"/>
    </location>
</feature>
<dbReference type="InterPro" id="IPR036890">
    <property type="entry name" value="HATPase_C_sf"/>
</dbReference>
<dbReference type="EMBL" id="FOLQ01000001">
    <property type="protein sequence ID" value="SFC23746.1"/>
    <property type="molecule type" value="Genomic_DNA"/>
</dbReference>
<gene>
    <name evidence="7" type="ORF">SAMN05216167_101713</name>
</gene>
<protein>
    <recommendedName>
        <fullName evidence="2">histidine kinase</fullName>
        <ecNumber evidence="2">2.7.13.3</ecNumber>
    </recommendedName>
</protein>
<organism evidence="7 8">
    <name type="scientific">Spirosoma endophyticum</name>
    <dbReference type="NCBI Taxonomy" id="662367"/>
    <lineage>
        <taxon>Bacteria</taxon>
        <taxon>Pseudomonadati</taxon>
        <taxon>Bacteroidota</taxon>
        <taxon>Cytophagia</taxon>
        <taxon>Cytophagales</taxon>
        <taxon>Cytophagaceae</taxon>
        <taxon>Spirosoma</taxon>
    </lineage>
</organism>
<dbReference type="InterPro" id="IPR003594">
    <property type="entry name" value="HATPase_dom"/>
</dbReference>
<keyword evidence="8" id="KW-1185">Reference proteome</keyword>